<evidence type="ECO:0000256" key="3">
    <source>
        <dbReference type="ARBA" id="ARBA00022946"/>
    </source>
</evidence>
<dbReference type="PANTHER" id="PTHR13126">
    <property type="entry name" value="CHAPERONE ATP11"/>
    <property type="match status" value="1"/>
</dbReference>
<dbReference type="Proteomes" id="UP000054937">
    <property type="component" value="Unassembled WGS sequence"/>
</dbReference>
<sequence length="169" mass="20314">MKLSLIERESRDNVVDIWMKYHNNRNENVAYAISKKEYQKLTDRVKQSPMFLMPVKKNENDGNHFMMIGQGQEKTFMYTFLEDFKNNQTNAQPYFVLTIFDELLDKKDIALVRGDIINYKIDKNQANMVLNYSLSSYLKDDLYNKFVYNFNHQTHEFSFDDFKSHFKLE</sequence>
<dbReference type="InterPro" id="IPR010591">
    <property type="entry name" value="ATP11"/>
</dbReference>
<dbReference type="GO" id="GO:0033615">
    <property type="term" value="P:mitochondrial proton-transporting ATP synthase complex assembly"/>
    <property type="evidence" value="ECO:0007669"/>
    <property type="project" value="TreeGrafter"/>
</dbReference>
<evidence type="ECO:0000313" key="5">
    <source>
        <dbReference type="EMBL" id="KRX06534.1"/>
    </source>
</evidence>
<dbReference type="InParanoid" id="A0A0V0QWG3"/>
<dbReference type="Pfam" id="PF06644">
    <property type="entry name" value="ATP11"/>
    <property type="match status" value="1"/>
</dbReference>
<evidence type="ECO:0000256" key="1">
    <source>
        <dbReference type="ARBA" id="ARBA00004173"/>
    </source>
</evidence>
<dbReference type="PANTHER" id="PTHR13126:SF0">
    <property type="entry name" value="ATP SYNTHASE MITOCHONDRIAL F1 COMPLEX ASSEMBLY FACTOR 1"/>
    <property type="match status" value="1"/>
</dbReference>
<dbReference type="EMBL" id="LDAU01000096">
    <property type="protein sequence ID" value="KRX06534.1"/>
    <property type="molecule type" value="Genomic_DNA"/>
</dbReference>
<keyword evidence="3" id="KW-0809">Transit peptide</keyword>
<reference evidence="5 6" key="1">
    <citation type="journal article" date="2015" name="Sci. Rep.">
        <title>Genome of the facultative scuticociliatosis pathogen Pseudocohnilembus persalinus provides insight into its virulence through horizontal gene transfer.</title>
        <authorList>
            <person name="Xiong J."/>
            <person name="Wang G."/>
            <person name="Cheng J."/>
            <person name="Tian M."/>
            <person name="Pan X."/>
            <person name="Warren A."/>
            <person name="Jiang C."/>
            <person name="Yuan D."/>
            <person name="Miao W."/>
        </authorList>
    </citation>
    <scope>NUCLEOTIDE SEQUENCE [LARGE SCALE GENOMIC DNA]</scope>
    <source>
        <strain evidence="5">36N120E</strain>
    </source>
</reference>
<evidence type="ECO:0000256" key="4">
    <source>
        <dbReference type="ARBA" id="ARBA00023128"/>
    </source>
</evidence>
<evidence type="ECO:0000256" key="2">
    <source>
        <dbReference type="ARBA" id="ARBA00009116"/>
    </source>
</evidence>
<comment type="similarity">
    <text evidence="2">Belongs to the ATP11 family.</text>
</comment>
<gene>
    <name evidence="5" type="ORF">PPERSA_05147</name>
</gene>
<comment type="subcellular location">
    <subcellularLocation>
        <location evidence="1">Mitochondrion</location>
    </subcellularLocation>
</comment>
<protein>
    <recommendedName>
        <fullName evidence="7">ATP11 protein</fullName>
    </recommendedName>
</protein>
<proteinExistence type="inferred from homology"/>
<comment type="caution">
    <text evidence="5">The sequence shown here is derived from an EMBL/GenBank/DDBJ whole genome shotgun (WGS) entry which is preliminary data.</text>
</comment>
<organism evidence="5 6">
    <name type="scientific">Pseudocohnilembus persalinus</name>
    <name type="common">Ciliate</name>
    <dbReference type="NCBI Taxonomy" id="266149"/>
    <lineage>
        <taxon>Eukaryota</taxon>
        <taxon>Sar</taxon>
        <taxon>Alveolata</taxon>
        <taxon>Ciliophora</taxon>
        <taxon>Intramacronucleata</taxon>
        <taxon>Oligohymenophorea</taxon>
        <taxon>Scuticociliatia</taxon>
        <taxon>Philasterida</taxon>
        <taxon>Pseudocohnilembidae</taxon>
        <taxon>Pseudocohnilembus</taxon>
    </lineage>
</organism>
<evidence type="ECO:0008006" key="7">
    <source>
        <dbReference type="Google" id="ProtNLM"/>
    </source>
</evidence>
<keyword evidence="6" id="KW-1185">Reference proteome</keyword>
<accession>A0A0V0QWG3</accession>
<dbReference type="GO" id="GO:0005739">
    <property type="term" value="C:mitochondrion"/>
    <property type="evidence" value="ECO:0007669"/>
    <property type="project" value="UniProtKB-SubCell"/>
</dbReference>
<keyword evidence="4" id="KW-0496">Mitochondrion</keyword>
<evidence type="ECO:0000313" key="6">
    <source>
        <dbReference type="Proteomes" id="UP000054937"/>
    </source>
</evidence>
<dbReference type="AlphaFoldDB" id="A0A0V0QWG3"/>
<dbReference type="OrthoDB" id="16535at2759"/>
<name>A0A0V0QWG3_PSEPJ</name>
<dbReference type="OMA" id="RCEIKDE"/>